<comment type="caution">
    <text evidence="1">The sequence shown here is derived from an EMBL/GenBank/DDBJ whole genome shotgun (WGS) entry which is preliminary data.</text>
</comment>
<dbReference type="Gene3D" id="3.30.420.10">
    <property type="entry name" value="Ribonuclease H-like superfamily/Ribonuclease H"/>
    <property type="match status" value="1"/>
</dbReference>
<dbReference type="Proteomes" id="UP000478052">
    <property type="component" value="Unassembled WGS sequence"/>
</dbReference>
<dbReference type="GO" id="GO:0003676">
    <property type="term" value="F:nucleic acid binding"/>
    <property type="evidence" value="ECO:0007669"/>
    <property type="project" value="InterPro"/>
</dbReference>
<dbReference type="AlphaFoldDB" id="A0A6G0XDQ3"/>
<proteinExistence type="predicted"/>
<accession>A0A6G0XDQ3</accession>
<keyword evidence="2" id="KW-1185">Reference proteome</keyword>
<dbReference type="InterPro" id="IPR036397">
    <property type="entry name" value="RNaseH_sf"/>
</dbReference>
<organism evidence="1 2">
    <name type="scientific">Aphis craccivora</name>
    <name type="common">Cowpea aphid</name>
    <dbReference type="NCBI Taxonomy" id="307492"/>
    <lineage>
        <taxon>Eukaryota</taxon>
        <taxon>Metazoa</taxon>
        <taxon>Ecdysozoa</taxon>
        <taxon>Arthropoda</taxon>
        <taxon>Hexapoda</taxon>
        <taxon>Insecta</taxon>
        <taxon>Pterygota</taxon>
        <taxon>Neoptera</taxon>
        <taxon>Paraneoptera</taxon>
        <taxon>Hemiptera</taxon>
        <taxon>Sternorrhyncha</taxon>
        <taxon>Aphidomorpha</taxon>
        <taxon>Aphidoidea</taxon>
        <taxon>Aphididae</taxon>
        <taxon>Aphidini</taxon>
        <taxon>Aphis</taxon>
        <taxon>Aphis</taxon>
    </lineage>
</organism>
<protein>
    <submittedName>
        <fullName evidence="1">Integrase catalytic domain-containing protein</fullName>
    </submittedName>
</protein>
<gene>
    <name evidence="1" type="ORF">FWK35_00020615</name>
</gene>
<reference evidence="1 2" key="1">
    <citation type="submission" date="2019-08" db="EMBL/GenBank/DDBJ databases">
        <title>Whole genome of Aphis craccivora.</title>
        <authorList>
            <person name="Voronova N.V."/>
            <person name="Shulinski R.S."/>
            <person name="Bandarenka Y.V."/>
            <person name="Zhorov D.G."/>
            <person name="Warner D."/>
        </authorList>
    </citation>
    <scope>NUCLEOTIDE SEQUENCE [LARGE SCALE GENOMIC DNA]</scope>
    <source>
        <strain evidence="1">180601</strain>
        <tissue evidence="1">Whole Body</tissue>
    </source>
</reference>
<dbReference type="EMBL" id="VUJU01007932">
    <property type="protein sequence ID" value="KAF0738324.1"/>
    <property type="molecule type" value="Genomic_DNA"/>
</dbReference>
<name>A0A6G0XDQ3_APHCR</name>
<dbReference type="OrthoDB" id="6620090at2759"/>
<sequence length="80" mass="9549">MNNQIIGVPSVVSSQIRQEISTEFNLADKHFPIRKHESEFNEYLRHYVVKELNNWDEYLPYAFFVYNSTEHTSTGYQPYS</sequence>
<evidence type="ECO:0000313" key="2">
    <source>
        <dbReference type="Proteomes" id="UP000478052"/>
    </source>
</evidence>
<evidence type="ECO:0000313" key="1">
    <source>
        <dbReference type="EMBL" id="KAF0738324.1"/>
    </source>
</evidence>